<dbReference type="InterPro" id="IPR001343">
    <property type="entry name" value="Hemolysn_Ca-bd"/>
</dbReference>
<dbReference type="Proteomes" id="UP000010478">
    <property type="component" value="Chromosome"/>
</dbReference>
<dbReference type="EMBL" id="CP003614">
    <property type="protein sequence ID" value="AFZ07871.1"/>
    <property type="molecule type" value="Genomic_DNA"/>
</dbReference>
<accession>K9VIT3</accession>
<dbReference type="PANTHER" id="PTHR38340:SF1">
    <property type="entry name" value="S-LAYER PROTEIN"/>
    <property type="match status" value="1"/>
</dbReference>
<dbReference type="RefSeq" id="WP_015177133.1">
    <property type="nucleotide sequence ID" value="NC_019729.1"/>
</dbReference>
<proteinExistence type="predicted"/>
<gene>
    <name evidence="3" type="ORF">Osc7112_3501</name>
</gene>
<dbReference type="GO" id="GO:0005509">
    <property type="term" value="F:calcium ion binding"/>
    <property type="evidence" value="ECO:0007669"/>
    <property type="project" value="InterPro"/>
</dbReference>
<dbReference type="SUPFAM" id="SSF51120">
    <property type="entry name" value="beta-Roll"/>
    <property type="match status" value="2"/>
</dbReference>
<reference evidence="3 4" key="1">
    <citation type="submission" date="2012-05" db="EMBL/GenBank/DDBJ databases">
        <title>Finished chromosome of genome of Oscillatoria sp. PCC 7112.</title>
        <authorList>
            <consortium name="US DOE Joint Genome Institute"/>
            <person name="Gugger M."/>
            <person name="Coursin T."/>
            <person name="Rippka R."/>
            <person name="Tandeau De Marsac N."/>
            <person name="Huntemann M."/>
            <person name="Wei C.-L."/>
            <person name="Han J."/>
            <person name="Detter J.C."/>
            <person name="Han C."/>
            <person name="Tapia R."/>
            <person name="Davenport K."/>
            <person name="Daligault H."/>
            <person name="Erkkila T."/>
            <person name="Gu W."/>
            <person name="Munk A.C.C."/>
            <person name="Teshima H."/>
            <person name="Xu Y."/>
            <person name="Chain P."/>
            <person name="Chen A."/>
            <person name="Krypides N."/>
            <person name="Mavromatis K."/>
            <person name="Markowitz V."/>
            <person name="Szeto E."/>
            <person name="Ivanova N."/>
            <person name="Mikhailova N."/>
            <person name="Ovchinnikova G."/>
            <person name="Pagani I."/>
            <person name="Pati A."/>
            <person name="Goodwin L."/>
            <person name="Peters L."/>
            <person name="Pitluck S."/>
            <person name="Woyke T."/>
            <person name="Kerfeld C."/>
        </authorList>
    </citation>
    <scope>NUCLEOTIDE SEQUENCE [LARGE SCALE GENOMIC DNA]</scope>
    <source>
        <strain evidence="3 4">PCC 7112</strain>
    </source>
</reference>
<evidence type="ECO:0000256" key="1">
    <source>
        <dbReference type="ARBA" id="ARBA00004613"/>
    </source>
</evidence>
<dbReference type="PATRIC" id="fig|179408.3.peg.4302"/>
<dbReference type="Gene3D" id="2.150.10.10">
    <property type="entry name" value="Serralysin-like metalloprotease, C-terminal"/>
    <property type="match status" value="2"/>
</dbReference>
<dbReference type="InterPro" id="IPR018511">
    <property type="entry name" value="Hemolysin-typ_Ca-bd_CS"/>
</dbReference>
<keyword evidence="4" id="KW-1185">Reference proteome</keyword>
<name>K9VIT3_9CYAN</name>
<organism evidence="3 4">
    <name type="scientific">Phormidium nigroviride PCC 7112</name>
    <dbReference type="NCBI Taxonomy" id="179408"/>
    <lineage>
        <taxon>Bacteria</taxon>
        <taxon>Bacillati</taxon>
        <taxon>Cyanobacteriota</taxon>
        <taxon>Cyanophyceae</taxon>
        <taxon>Oscillatoriophycideae</taxon>
        <taxon>Oscillatoriales</taxon>
        <taxon>Oscillatoriaceae</taxon>
        <taxon>Phormidium</taxon>
    </lineage>
</organism>
<evidence type="ECO:0000256" key="2">
    <source>
        <dbReference type="ARBA" id="ARBA00022525"/>
    </source>
</evidence>
<dbReference type="PROSITE" id="PS00330">
    <property type="entry name" value="HEMOLYSIN_CALCIUM"/>
    <property type="match status" value="3"/>
</dbReference>
<dbReference type="KEGG" id="oni:Osc7112_3501"/>
<dbReference type="Pfam" id="PF00353">
    <property type="entry name" value="HemolysinCabind"/>
    <property type="match status" value="2"/>
</dbReference>
<dbReference type="PANTHER" id="PTHR38340">
    <property type="entry name" value="S-LAYER PROTEIN"/>
    <property type="match status" value="1"/>
</dbReference>
<keyword evidence="2" id="KW-0964">Secreted</keyword>
<dbReference type="PRINTS" id="PR00313">
    <property type="entry name" value="CABNDNGRPT"/>
</dbReference>
<evidence type="ECO:0000313" key="3">
    <source>
        <dbReference type="EMBL" id="AFZ07871.1"/>
    </source>
</evidence>
<dbReference type="AlphaFoldDB" id="K9VIT3"/>
<dbReference type="GO" id="GO:0005576">
    <property type="term" value="C:extracellular region"/>
    <property type="evidence" value="ECO:0007669"/>
    <property type="project" value="UniProtKB-SubCell"/>
</dbReference>
<dbReference type="InterPro" id="IPR011049">
    <property type="entry name" value="Serralysin-like_metalloprot_C"/>
</dbReference>
<comment type="subcellular location">
    <subcellularLocation>
        <location evidence="1">Secreted</location>
    </subcellularLocation>
</comment>
<evidence type="ECO:0000313" key="4">
    <source>
        <dbReference type="Proteomes" id="UP000010478"/>
    </source>
</evidence>
<dbReference type="STRING" id="179408.Osc7112_3501"/>
<dbReference type="InterPro" id="IPR050557">
    <property type="entry name" value="RTX_toxin/Mannuronan_C5-epim"/>
</dbReference>
<dbReference type="eggNOG" id="COG2931">
    <property type="taxonomic scope" value="Bacteria"/>
</dbReference>
<sequence length="282" mass="30390" precursor="true">MENTFNLTPNPDNFTVPPGLMVQFPGGVLALEGNDQIRGSLESEIINGNAGQDILFGSDGNDNLQGGRDEDDLYGEVGRDSLIGGLGDDYIAGGDGDDILNGGRGDDFLDGGAGNDTLSGDLGYTLYKGGTGSDVFVLRTDIVLGDPKRNPNSSVQAWDIILDFENSLDRIGLTNGLTEANVRLTTYSVPLQNIRLVSGRFPQESKISLADLDPDRNGSYDATTIQIASNGQILGRVLNVTPSDQEFQRWYPPRDRSVESIPNLKSKILKKEHLSRASQSKI</sequence>
<protein>
    <submittedName>
        <fullName evidence="3">Hemolysin-type calcium-binding region</fullName>
    </submittedName>
</protein>
<dbReference type="HOGENOM" id="CLU_078771_0_0_3"/>